<dbReference type="AlphaFoldDB" id="A0A4V2X944"/>
<dbReference type="GO" id="GO:0046872">
    <property type="term" value="F:metal ion binding"/>
    <property type="evidence" value="ECO:0007669"/>
    <property type="project" value="UniProtKB-KW"/>
</dbReference>
<evidence type="ECO:0000313" key="5">
    <source>
        <dbReference type="Proteomes" id="UP000295706"/>
    </source>
</evidence>
<protein>
    <submittedName>
        <fullName evidence="4">Damage-inducible protein DinB</fullName>
    </submittedName>
</protein>
<name>A0A4V2X944_9BACT</name>
<feature type="binding site" evidence="3">
    <location>
        <position position="40"/>
    </location>
    <ligand>
        <name>a divalent metal cation</name>
        <dbReference type="ChEBI" id="CHEBI:60240"/>
    </ligand>
</feature>
<dbReference type="InterPro" id="IPR034660">
    <property type="entry name" value="DinB/YfiT-like"/>
</dbReference>
<keyword evidence="2 3" id="KW-0479">Metal-binding</keyword>
<dbReference type="EMBL" id="SMJU01000012">
    <property type="protein sequence ID" value="TDB62385.1"/>
    <property type="molecule type" value="Genomic_DNA"/>
</dbReference>
<evidence type="ECO:0000256" key="3">
    <source>
        <dbReference type="PIRSR" id="PIRSR607837-1"/>
    </source>
</evidence>
<evidence type="ECO:0000256" key="2">
    <source>
        <dbReference type="ARBA" id="ARBA00022723"/>
    </source>
</evidence>
<dbReference type="PANTHER" id="PTHR37302">
    <property type="entry name" value="SLR1116 PROTEIN"/>
    <property type="match status" value="1"/>
</dbReference>
<sequence length="148" mass="17297">MSDFLSPLFTYNQEMNDRIILQLTTHTWPEPEPLHRLMSHILTAHHIWNQRLAGNIPRYGVWESVPVGTWQSLHQENTEESVRLLQEFSGSQFITYTNSRGEAFSNSVQDILFHVINHSTYHRAQIATEVRRQGGNPLATDYIFYKRS</sequence>
<dbReference type="OrthoDB" id="9811413at2"/>
<dbReference type="RefSeq" id="WP_132120470.1">
    <property type="nucleotide sequence ID" value="NZ_SMJU01000012.1"/>
</dbReference>
<feature type="binding site" evidence="3">
    <location>
        <position position="118"/>
    </location>
    <ligand>
        <name>a divalent metal cation</name>
        <dbReference type="ChEBI" id="CHEBI:60240"/>
    </ligand>
</feature>
<keyword evidence="5" id="KW-1185">Reference proteome</keyword>
<dbReference type="Proteomes" id="UP000295706">
    <property type="component" value="Unassembled WGS sequence"/>
</dbReference>
<gene>
    <name evidence="4" type="ORF">EZE20_18560</name>
</gene>
<dbReference type="InterPro" id="IPR007837">
    <property type="entry name" value="DinB"/>
</dbReference>
<dbReference type="Gene3D" id="1.20.120.450">
    <property type="entry name" value="dinb family like domain"/>
    <property type="match status" value="1"/>
</dbReference>
<proteinExistence type="inferred from homology"/>
<comment type="caution">
    <text evidence="4">The sequence shown here is derived from an EMBL/GenBank/DDBJ whole genome shotgun (WGS) entry which is preliminary data.</text>
</comment>
<evidence type="ECO:0000256" key="1">
    <source>
        <dbReference type="ARBA" id="ARBA00008635"/>
    </source>
</evidence>
<dbReference type="SUPFAM" id="SSF109854">
    <property type="entry name" value="DinB/YfiT-like putative metalloenzymes"/>
    <property type="match status" value="1"/>
</dbReference>
<dbReference type="PANTHER" id="PTHR37302:SF3">
    <property type="entry name" value="DAMAGE-INDUCIBLE PROTEIN DINB"/>
    <property type="match status" value="1"/>
</dbReference>
<feature type="binding site" evidence="3">
    <location>
        <position position="122"/>
    </location>
    <ligand>
        <name>a divalent metal cation</name>
        <dbReference type="ChEBI" id="CHEBI:60240"/>
    </ligand>
</feature>
<organism evidence="4 5">
    <name type="scientific">Arundinibacter roseus</name>
    <dbReference type="NCBI Taxonomy" id="2070510"/>
    <lineage>
        <taxon>Bacteria</taxon>
        <taxon>Pseudomonadati</taxon>
        <taxon>Bacteroidota</taxon>
        <taxon>Cytophagia</taxon>
        <taxon>Cytophagales</taxon>
        <taxon>Spirosomataceae</taxon>
        <taxon>Arundinibacter</taxon>
    </lineage>
</organism>
<reference evidence="4 5" key="1">
    <citation type="submission" date="2019-02" db="EMBL/GenBank/DDBJ databases">
        <title>Arundinibacter roseus gen. nov., sp. nov., a new member of the family Cytophagaceae.</title>
        <authorList>
            <person name="Szuroczki S."/>
            <person name="Khayer B."/>
            <person name="Sproer C."/>
            <person name="Toumi M."/>
            <person name="Szabo A."/>
            <person name="Felfoldi T."/>
            <person name="Schumann P."/>
            <person name="Toth E."/>
        </authorList>
    </citation>
    <scope>NUCLEOTIDE SEQUENCE [LARGE SCALE GENOMIC DNA]</scope>
    <source>
        <strain evidence="4 5">DMA-k-7a</strain>
    </source>
</reference>
<evidence type="ECO:0000313" key="4">
    <source>
        <dbReference type="EMBL" id="TDB62385.1"/>
    </source>
</evidence>
<dbReference type="Pfam" id="PF05163">
    <property type="entry name" value="DinB"/>
    <property type="match status" value="1"/>
</dbReference>
<accession>A0A4V2X944</accession>
<comment type="similarity">
    <text evidence="1">Belongs to the DinB family.</text>
</comment>